<gene>
    <name evidence="2" type="ORF">F4693_003033</name>
</gene>
<dbReference type="RefSeq" id="WP_260396681.1">
    <property type="nucleotide sequence ID" value="NZ_JACHBT010000017.1"/>
</dbReference>
<evidence type="ECO:0000256" key="1">
    <source>
        <dbReference type="SAM" id="MobiDB-lite"/>
    </source>
</evidence>
<dbReference type="Proteomes" id="UP000522313">
    <property type="component" value="Unassembled WGS sequence"/>
</dbReference>
<accession>A0A7X0JGB1</accession>
<dbReference type="AlphaFoldDB" id="A0A7X0JGB1"/>
<dbReference type="EMBL" id="JACHBT010000017">
    <property type="protein sequence ID" value="MBB6506036.1"/>
    <property type="molecule type" value="Genomic_DNA"/>
</dbReference>
<name>A0A7X0JGB1_9SPHN</name>
<evidence type="ECO:0000313" key="3">
    <source>
        <dbReference type="Proteomes" id="UP000522313"/>
    </source>
</evidence>
<feature type="region of interest" description="Disordered" evidence="1">
    <location>
        <begin position="36"/>
        <end position="89"/>
    </location>
</feature>
<comment type="caution">
    <text evidence="2">The sequence shown here is derived from an EMBL/GenBank/DDBJ whole genome shotgun (WGS) entry which is preliminary data.</text>
</comment>
<reference evidence="2 3" key="2">
    <citation type="submission" date="2020-08" db="EMBL/GenBank/DDBJ databases">
        <authorList>
            <person name="Partida-Martinez L."/>
            <person name="Huntemann M."/>
            <person name="Clum A."/>
            <person name="Wang J."/>
            <person name="Palaniappan K."/>
            <person name="Ritter S."/>
            <person name="Chen I.-M."/>
            <person name="Stamatis D."/>
            <person name="Reddy T."/>
            <person name="O'Malley R."/>
            <person name="Daum C."/>
            <person name="Shapiro N."/>
            <person name="Ivanova N."/>
            <person name="Kyrpides N."/>
            <person name="Woyke T."/>
        </authorList>
    </citation>
    <scope>NUCLEOTIDE SEQUENCE [LARGE SCALE GENOMIC DNA]</scope>
    <source>
        <strain evidence="2 3">AS3.13</strain>
    </source>
</reference>
<reference evidence="2 3" key="1">
    <citation type="submission" date="2020-08" db="EMBL/GenBank/DDBJ databases">
        <title>The Agave Microbiome: Exploring the role of microbial communities in plant adaptations to desert environments.</title>
        <authorList>
            <person name="Partida-Martinez L.P."/>
        </authorList>
    </citation>
    <scope>NUCLEOTIDE SEQUENCE [LARGE SCALE GENOMIC DNA]</scope>
    <source>
        <strain evidence="2 3">AS3.13</strain>
    </source>
</reference>
<sequence>MMNLVTSVDHRRDFSVWVRTGRRPTRTADGIELKFNPYHDPRNGQFTSGPGGAALPDRGVTASRVAAPASRQLSKSEWRDASVEQSADAKNQEAVIDAIYRPDRDVGAFQNTQFVPPRATVRSNSRAFEDPMTLEQTFPGLRDAPGGAVISLLDNAFGITAAVNEDMAKTTQERSAYLISQIKALDPHWTFQSLGFPTTWEGQKNQLNDLRMQRAAAFSRIKGDLRPMQVETMRAMQGLADKAYSKAVRLYDAGALRGHLSKEQAIGRFVDKEVRRGLRSIYEDYKIKEVSKQVRVNRREYDTSTPESSYRIPDARVGDVAYDVTLSPR</sequence>
<organism evidence="2 3">
    <name type="scientific">Sphingomonas endophytica</name>
    <dbReference type="NCBI Taxonomy" id="869719"/>
    <lineage>
        <taxon>Bacteria</taxon>
        <taxon>Pseudomonadati</taxon>
        <taxon>Pseudomonadota</taxon>
        <taxon>Alphaproteobacteria</taxon>
        <taxon>Sphingomonadales</taxon>
        <taxon>Sphingomonadaceae</taxon>
        <taxon>Sphingomonas</taxon>
    </lineage>
</organism>
<protein>
    <submittedName>
        <fullName evidence="2">Uncharacterized protein</fullName>
    </submittedName>
</protein>
<evidence type="ECO:0000313" key="2">
    <source>
        <dbReference type="EMBL" id="MBB6506036.1"/>
    </source>
</evidence>
<proteinExistence type="predicted"/>